<dbReference type="AlphaFoldDB" id="A0A9D1FUV3"/>
<evidence type="ECO:0000313" key="2">
    <source>
        <dbReference type="Proteomes" id="UP000824139"/>
    </source>
</evidence>
<reference evidence="1" key="2">
    <citation type="journal article" date="2021" name="PeerJ">
        <title>Extensive microbial diversity within the chicken gut microbiome revealed by metagenomics and culture.</title>
        <authorList>
            <person name="Gilroy R."/>
            <person name="Ravi A."/>
            <person name="Getino M."/>
            <person name="Pursley I."/>
            <person name="Horton D.L."/>
            <person name="Alikhan N.F."/>
            <person name="Baker D."/>
            <person name="Gharbi K."/>
            <person name="Hall N."/>
            <person name="Watson M."/>
            <person name="Adriaenssens E.M."/>
            <person name="Foster-Nyarko E."/>
            <person name="Jarju S."/>
            <person name="Secka A."/>
            <person name="Antonio M."/>
            <person name="Oren A."/>
            <person name="Chaudhuri R.R."/>
            <person name="La Ragione R."/>
            <person name="Hildebrand F."/>
            <person name="Pallen M.J."/>
        </authorList>
    </citation>
    <scope>NUCLEOTIDE SEQUENCE</scope>
    <source>
        <strain evidence="1">CHK152-2994</strain>
    </source>
</reference>
<organism evidence="1 2">
    <name type="scientific">Candidatus Scatenecus faecavium</name>
    <dbReference type="NCBI Taxonomy" id="2840915"/>
    <lineage>
        <taxon>Bacteria</taxon>
        <taxon>Candidatus Scatenecus</taxon>
    </lineage>
</organism>
<sequence>MIEEILDKKSNFDLTSKSAFSKDDDSFTSRSYAALLAKNAIPYSHRKIADNYTIIKRIFKFQAVMSRISNTERALLAKYDFNVLEYTTVKQMYEELALLQKWSSSQDLKLKADADQILEIRSKELKFIDANRYVNISNEIYKGYVALEHYFEEISKYKEV</sequence>
<proteinExistence type="predicted"/>
<gene>
    <name evidence="1" type="ORF">IAD41_01940</name>
</gene>
<accession>A0A9D1FUV3</accession>
<dbReference type="EMBL" id="DVJO01000044">
    <property type="protein sequence ID" value="HIS82353.1"/>
    <property type="molecule type" value="Genomic_DNA"/>
</dbReference>
<comment type="caution">
    <text evidence="1">The sequence shown here is derived from an EMBL/GenBank/DDBJ whole genome shotgun (WGS) entry which is preliminary data.</text>
</comment>
<name>A0A9D1FUV3_9BACT</name>
<reference evidence="1" key="1">
    <citation type="submission" date="2020-10" db="EMBL/GenBank/DDBJ databases">
        <authorList>
            <person name="Gilroy R."/>
        </authorList>
    </citation>
    <scope>NUCLEOTIDE SEQUENCE</scope>
    <source>
        <strain evidence="1">CHK152-2994</strain>
    </source>
</reference>
<dbReference type="Proteomes" id="UP000824139">
    <property type="component" value="Unassembled WGS sequence"/>
</dbReference>
<evidence type="ECO:0000313" key="1">
    <source>
        <dbReference type="EMBL" id="HIS82353.1"/>
    </source>
</evidence>
<protein>
    <submittedName>
        <fullName evidence="1">Uncharacterized protein</fullName>
    </submittedName>
</protein>